<protein>
    <submittedName>
        <fullName evidence="2">CLUMA_CG010491, isoform A</fullName>
    </submittedName>
</protein>
<sequence length="162" mass="18120">MKDVTVGRRDGLDVVVVVLHSNGKEVERAEEKSRLKVVVGGKQSFFMLIGNGREETSHNGTDLVSSTKTDDDDCGGRNQKGKKPREGLKDSSDILQRDSFANLRYLFIKGNPHLHESTIECQRVARMLITVATHLVTDFNSTVRNFANQPFFNNLSSSIHNF</sequence>
<dbReference type="AlphaFoldDB" id="A0A1J1I9Y6"/>
<dbReference type="EMBL" id="CVRI01000046">
    <property type="protein sequence ID" value="CRK97093.1"/>
    <property type="molecule type" value="Genomic_DNA"/>
</dbReference>
<organism evidence="2 3">
    <name type="scientific">Clunio marinus</name>
    <dbReference type="NCBI Taxonomy" id="568069"/>
    <lineage>
        <taxon>Eukaryota</taxon>
        <taxon>Metazoa</taxon>
        <taxon>Ecdysozoa</taxon>
        <taxon>Arthropoda</taxon>
        <taxon>Hexapoda</taxon>
        <taxon>Insecta</taxon>
        <taxon>Pterygota</taxon>
        <taxon>Neoptera</taxon>
        <taxon>Endopterygota</taxon>
        <taxon>Diptera</taxon>
        <taxon>Nematocera</taxon>
        <taxon>Chironomoidea</taxon>
        <taxon>Chironomidae</taxon>
        <taxon>Clunio</taxon>
    </lineage>
</organism>
<keyword evidence="3" id="KW-1185">Reference proteome</keyword>
<dbReference type="Proteomes" id="UP000183832">
    <property type="component" value="Unassembled WGS sequence"/>
</dbReference>
<feature type="region of interest" description="Disordered" evidence="1">
    <location>
        <begin position="51"/>
        <end position="91"/>
    </location>
</feature>
<accession>A0A1J1I9Y6</accession>
<evidence type="ECO:0000313" key="2">
    <source>
        <dbReference type="EMBL" id="CRK97093.1"/>
    </source>
</evidence>
<name>A0A1J1I9Y6_9DIPT</name>
<evidence type="ECO:0000313" key="3">
    <source>
        <dbReference type="Proteomes" id="UP000183832"/>
    </source>
</evidence>
<gene>
    <name evidence="2" type="ORF">CLUMA_CG010491</name>
</gene>
<proteinExistence type="predicted"/>
<reference evidence="2 3" key="1">
    <citation type="submission" date="2015-04" db="EMBL/GenBank/DDBJ databases">
        <authorList>
            <person name="Syromyatnikov M.Y."/>
            <person name="Popov V.N."/>
        </authorList>
    </citation>
    <scope>NUCLEOTIDE SEQUENCE [LARGE SCALE GENOMIC DNA]</scope>
</reference>
<feature type="compositionally biased region" description="Polar residues" evidence="1">
    <location>
        <begin position="58"/>
        <end position="67"/>
    </location>
</feature>
<evidence type="ECO:0000256" key="1">
    <source>
        <dbReference type="SAM" id="MobiDB-lite"/>
    </source>
</evidence>